<keyword evidence="1" id="KW-0472">Membrane</keyword>
<name>A0A6A5VRV7_9PLEO</name>
<feature type="transmembrane region" description="Helical" evidence="1">
    <location>
        <begin position="6"/>
        <end position="26"/>
    </location>
</feature>
<feature type="domain" description="Rhodopsin" evidence="2">
    <location>
        <begin position="24"/>
        <end position="135"/>
    </location>
</feature>
<dbReference type="Pfam" id="PF20684">
    <property type="entry name" value="Fung_rhodopsin"/>
    <property type="match status" value="1"/>
</dbReference>
<feature type="non-terminal residue" evidence="3">
    <location>
        <position position="1"/>
    </location>
</feature>
<sequence length="138" mass="15889">YDNPDGLIAAPAIVQAIVYIVVALRFEARYKHGRKYFTSDWLIRLAAFLSTGLTIVQIHGTELQRLATWIRANDRKVYQWAIFLNGVVVTGLVKISVSFFYLQIFSVKYRHIILPWLVLMTAWTVGFTILMLTFCGHH</sequence>
<evidence type="ECO:0000313" key="4">
    <source>
        <dbReference type="Proteomes" id="UP000800036"/>
    </source>
</evidence>
<keyword evidence="1" id="KW-1133">Transmembrane helix</keyword>
<keyword evidence="1" id="KW-0812">Transmembrane</keyword>
<keyword evidence="4" id="KW-1185">Reference proteome</keyword>
<dbReference type="AlphaFoldDB" id="A0A6A5VRV7"/>
<dbReference type="Proteomes" id="UP000800036">
    <property type="component" value="Unassembled WGS sequence"/>
</dbReference>
<feature type="transmembrane region" description="Helical" evidence="1">
    <location>
        <begin position="41"/>
        <end position="60"/>
    </location>
</feature>
<accession>A0A6A5VRV7</accession>
<gene>
    <name evidence="3" type="ORF">BU23DRAFT_434439</name>
</gene>
<feature type="transmembrane region" description="Helical" evidence="1">
    <location>
        <begin position="80"/>
        <end position="102"/>
    </location>
</feature>
<reference evidence="3" key="1">
    <citation type="journal article" date="2020" name="Stud. Mycol.">
        <title>101 Dothideomycetes genomes: a test case for predicting lifestyles and emergence of pathogens.</title>
        <authorList>
            <person name="Haridas S."/>
            <person name="Albert R."/>
            <person name="Binder M."/>
            <person name="Bloem J."/>
            <person name="Labutti K."/>
            <person name="Salamov A."/>
            <person name="Andreopoulos B."/>
            <person name="Baker S."/>
            <person name="Barry K."/>
            <person name="Bills G."/>
            <person name="Bluhm B."/>
            <person name="Cannon C."/>
            <person name="Castanera R."/>
            <person name="Culley D."/>
            <person name="Daum C."/>
            <person name="Ezra D."/>
            <person name="Gonzalez J."/>
            <person name="Henrissat B."/>
            <person name="Kuo A."/>
            <person name="Liang C."/>
            <person name="Lipzen A."/>
            <person name="Lutzoni F."/>
            <person name="Magnuson J."/>
            <person name="Mondo S."/>
            <person name="Nolan M."/>
            <person name="Ohm R."/>
            <person name="Pangilinan J."/>
            <person name="Park H.-J."/>
            <person name="Ramirez L."/>
            <person name="Alfaro M."/>
            <person name="Sun H."/>
            <person name="Tritt A."/>
            <person name="Yoshinaga Y."/>
            <person name="Zwiers L.-H."/>
            <person name="Turgeon B."/>
            <person name="Goodwin S."/>
            <person name="Spatafora J."/>
            <person name="Crous P."/>
            <person name="Grigoriev I."/>
        </authorList>
    </citation>
    <scope>NUCLEOTIDE SEQUENCE</scope>
    <source>
        <strain evidence="3">CBS 107.79</strain>
    </source>
</reference>
<feature type="transmembrane region" description="Helical" evidence="1">
    <location>
        <begin position="114"/>
        <end position="134"/>
    </location>
</feature>
<dbReference type="EMBL" id="ML976658">
    <property type="protein sequence ID" value="KAF1979319.1"/>
    <property type="molecule type" value="Genomic_DNA"/>
</dbReference>
<proteinExistence type="predicted"/>
<feature type="non-terminal residue" evidence="3">
    <location>
        <position position="138"/>
    </location>
</feature>
<organism evidence="3 4">
    <name type="scientific">Bimuria novae-zelandiae CBS 107.79</name>
    <dbReference type="NCBI Taxonomy" id="1447943"/>
    <lineage>
        <taxon>Eukaryota</taxon>
        <taxon>Fungi</taxon>
        <taxon>Dikarya</taxon>
        <taxon>Ascomycota</taxon>
        <taxon>Pezizomycotina</taxon>
        <taxon>Dothideomycetes</taxon>
        <taxon>Pleosporomycetidae</taxon>
        <taxon>Pleosporales</taxon>
        <taxon>Massarineae</taxon>
        <taxon>Didymosphaeriaceae</taxon>
        <taxon>Bimuria</taxon>
    </lineage>
</organism>
<evidence type="ECO:0000259" key="2">
    <source>
        <dbReference type="Pfam" id="PF20684"/>
    </source>
</evidence>
<protein>
    <recommendedName>
        <fullName evidence="2">Rhodopsin domain-containing protein</fullName>
    </recommendedName>
</protein>
<dbReference type="InterPro" id="IPR049326">
    <property type="entry name" value="Rhodopsin_dom_fungi"/>
</dbReference>
<dbReference type="OrthoDB" id="5393606at2759"/>
<evidence type="ECO:0000313" key="3">
    <source>
        <dbReference type="EMBL" id="KAF1979319.1"/>
    </source>
</evidence>
<evidence type="ECO:0000256" key="1">
    <source>
        <dbReference type="SAM" id="Phobius"/>
    </source>
</evidence>